<dbReference type="GO" id="GO:0005509">
    <property type="term" value="F:calcium ion binding"/>
    <property type="evidence" value="ECO:0007669"/>
    <property type="project" value="InterPro"/>
</dbReference>
<evidence type="ECO:0000256" key="2">
    <source>
        <dbReference type="SAM" id="MobiDB-lite"/>
    </source>
</evidence>
<dbReference type="InterPro" id="IPR018247">
    <property type="entry name" value="EF_Hand_1_Ca_BS"/>
</dbReference>
<dbReference type="OrthoDB" id="186625at2759"/>
<feature type="compositionally biased region" description="Pro residues" evidence="2">
    <location>
        <begin position="167"/>
        <end position="177"/>
    </location>
</feature>
<feature type="domain" description="EF-hand" evidence="4">
    <location>
        <begin position="302"/>
        <end position="337"/>
    </location>
</feature>
<evidence type="ECO:0000313" key="5">
    <source>
        <dbReference type="EMBL" id="CAD6265061.1"/>
    </source>
</evidence>
<reference evidence="5" key="1">
    <citation type="submission" date="2020-10" db="EMBL/GenBank/DDBJ databases">
        <authorList>
            <person name="Han B."/>
            <person name="Lu T."/>
            <person name="Zhao Q."/>
            <person name="Huang X."/>
            <person name="Zhao Y."/>
        </authorList>
    </citation>
    <scope>NUCLEOTIDE SEQUENCE</scope>
</reference>
<feature type="compositionally biased region" description="Low complexity" evidence="2">
    <location>
        <begin position="178"/>
        <end position="197"/>
    </location>
</feature>
<feature type="region of interest" description="Disordered" evidence="2">
    <location>
        <begin position="159"/>
        <end position="198"/>
    </location>
</feature>
<keyword evidence="3" id="KW-0732">Signal</keyword>
<accession>A0A811R4S4</accession>
<dbReference type="CDD" id="cd16180">
    <property type="entry name" value="EFh_PEF_Group_I"/>
    <property type="match status" value="1"/>
</dbReference>
<feature type="domain" description="EF-hand" evidence="4">
    <location>
        <begin position="233"/>
        <end position="268"/>
    </location>
</feature>
<dbReference type="PANTHER" id="PTHR46824">
    <property type="entry name" value="CALCIUM-BINDING PROTEIN CML48-RELATED"/>
    <property type="match status" value="1"/>
</dbReference>
<dbReference type="Pfam" id="PF13202">
    <property type="entry name" value="EF-hand_5"/>
    <property type="match status" value="1"/>
</dbReference>
<dbReference type="InterPro" id="IPR011992">
    <property type="entry name" value="EF-hand-dom_pair"/>
</dbReference>
<proteinExistence type="predicted"/>
<organism evidence="5 6">
    <name type="scientific">Miscanthus lutarioriparius</name>
    <dbReference type="NCBI Taxonomy" id="422564"/>
    <lineage>
        <taxon>Eukaryota</taxon>
        <taxon>Viridiplantae</taxon>
        <taxon>Streptophyta</taxon>
        <taxon>Embryophyta</taxon>
        <taxon>Tracheophyta</taxon>
        <taxon>Spermatophyta</taxon>
        <taxon>Magnoliopsida</taxon>
        <taxon>Liliopsida</taxon>
        <taxon>Poales</taxon>
        <taxon>Poaceae</taxon>
        <taxon>PACMAD clade</taxon>
        <taxon>Panicoideae</taxon>
        <taxon>Andropogonodae</taxon>
        <taxon>Andropogoneae</taxon>
        <taxon>Saccharinae</taxon>
        <taxon>Miscanthus</taxon>
    </lineage>
</organism>
<protein>
    <recommendedName>
        <fullName evidence="4">EF-hand domain-containing protein</fullName>
    </recommendedName>
</protein>
<feature type="compositionally biased region" description="Polar residues" evidence="2">
    <location>
        <begin position="132"/>
        <end position="143"/>
    </location>
</feature>
<gene>
    <name evidence="5" type="ORF">NCGR_LOCUS48366</name>
</gene>
<dbReference type="SUPFAM" id="SSF47473">
    <property type="entry name" value="EF-hand"/>
    <property type="match status" value="1"/>
</dbReference>
<evidence type="ECO:0000313" key="6">
    <source>
        <dbReference type="Proteomes" id="UP000604825"/>
    </source>
</evidence>
<evidence type="ECO:0000256" key="3">
    <source>
        <dbReference type="SAM" id="SignalP"/>
    </source>
</evidence>
<name>A0A811R4S4_9POAL</name>
<dbReference type="SMART" id="SM00054">
    <property type="entry name" value="EFh"/>
    <property type="match status" value="2"/>
</dbReference>
<dbReference type="Proteomes" id="UP000604825">
    <property type="component" value="Unassembled WGS sequence"/>
</dbReference>
<keyword evidence="1" id="KW-0106">Calcium</keyword>
<dbReference type="PANTHER" id="PTHR46824:SF2">
    <property type="entry name" value="CALCIUM-BINDING PROTEIN CML48-RELATED"/>
    <property type="match status" value="1"/>
</dbReference>
<comment type="caution">
    <text evidence="5">The sequence shown here is derived from an EMBL/GenBank/DDBJ whole genome shotgun (WGS) entry which is preliminary data.</text>
</comment>
<evidence type="ECO:0000259" key="4">
    <source>
        <dbReference type="PROSITE" id="PS50222"/>
    </source>
</evidence>
<evidence type="ECO:0000256" key="1">
    <source>
        <dbReference type="ARBA" id="ARBA00022837"/>
    </source>
</evidence>
<keyword evidence="6" id="KW-1185">Reference proteome</keyword>
<dbReference type="PROSITE" id="PS00018">
    <property type="entry name" value="EF_HAND_1"/>
    <property type="match status" value="2"/>
</dbReference>
<dbReference type="Gene3D" id="1.10.238.10">
    <property type="entry name" value="EF-hand"/>
    <property type="match status" value="1"/>
</dbReference>
<dbReference type="InterPro" id="IPR002048">
    <property type="entry name" value="EF_hand_dom"/>
</dbReference>
<feature type="chain" id="PRO_5032944347" description="EF-hand domain-containing protein" evidence="3">
    <location>
        <begin position="22"/>
        <end position="407"/>
    </location>
</feature>
<feature type="signal peptide" evidence="3">
    <location>
        <begin position="1"/>
        <end position="21"/>
    </location>
</feature>
<dbReference type="InterPro" id="IPR044590">
    <property type="entry name" value="CML48/49/50"/>
</dbReference>
<dbReference type="EMBL" id="CAJGYO010000013">
    <property type="protein sequence ID" value="CAD6265061.1"/>
    <property type="molecule type" value="Genomic_DNA"/>
</dbReference>
<sequence>MGGRGKARAFLLRFLLLLVEADDDGGALVCSQQSRSPYARFDAAWKMTKRFRSGSWVRIRTGGCLAKSLTHAWPALLCQDDDDGVFFFPSSSSFLPRAFFLAGQARFLLLGTRPTHQPPSTGQHDKEGGSRHATSLSPLSTPRSMADYNRYGHSYSYGGGGGGYSQGPPPSAPPAPHMPATTTAAPPSSSSYGGYPPAAYPPPPPQVAAGGFSSGGYGYGSGYGFVPVAFPPGTHPDVERAFRAADRDCSGAIDERELQGALSAAYHRFSIRTVRLLMFLFNDPSSSTPSRMGPTQFVSLWNCLGQWRGIFDRYDRDRSGKIDSRELTEALRSLGYAVPPSVIELLIANYNNGVPSNGALDFDNFVECGMIVKGLTEKFKEKDTRYTGSATLTYDGFLSMVIPFIVP</sequence>
<feature type="region of interest" description="Disordered" evidence="2">
    <location>
        <begin position="112"/>
        <end position="144"/>
    </location>
</feature>
<dbReference type="AlphaFoldDB" id="A0A811R4S4"/>
<dbReference type="PROSITE" id="PS50222">
    <property type="entry name" value="EF_HAND_2"/>
    <property type="match status" value="2"/>
</dbReference>
<dbReference type="Pfam" id="PF13405">
    <property type="entry name" value="EF-hand_6"/>
    <property type="match status" value="1"/>
</dbReference>